<comment type="caution">
    <text evidence="2">The sequence shown here is derived from an EMBL/GenBank/DDBJ whole genome shotgun (WGS) entry which is preliminary data.</text>
</comment>
<evidence type="ECO:0000313" key="3">
    <source>
        <dbReference type="Proteomes" id="UP000789901"/>
    </source>
</evidence>
<feature type="non-terminal residue" evidence="2">
    <location>
        <position position="1"/>
    </location>
</feature>
<organism evidence="2 3">
    <name type="scientific">Gigaspora margarita</name>
    <dbReference type="NCBI Taxonomy" id="4874"/>
    <lineage>
        <taxon>Eukaryota</taxon>
        <taxon>Fungi</taxon>
        <taxon>Fungi incertae sedis</taxon>
        <taxon>Mucoromycota</taxon>
        <taxon>Glomeromycotina</taxon>
        <taxon>Glomeromycetes</taxon>
        <taxon>Diversisporales</taxon>
        <taxon>Gigasporaceae</taxon>
        <taxon>Gigaspora</taxon>
    </lineage>
</organism>
<gene>
    <name evidence="2" type="ORF">GMARGA_LOCUS41207</name>
</gene>
<evidence type="ECO:0000313" key="2">
    <source>
        <dbReference type="EMBL" id="CAG8852386.1"/>
    </source>
</evidence>
<evidence type="ECO:0000256" key="1">
    <source>
        <dbReference type="SAM" id="MobiDB-lite"/>
    </source>
</evidence>
<dbReference type="EMBL" id="CAJVQB010111411">
    <property type="protein sequence ID" value="CAG8852386.1"/>
    <property type="molecule type" value="Genomic_DNA"/>
</dbReference>
<sequence length="71" mass="8468">LNQKEKKTDKEAKKETKDETKKEIDSTNRSNITKIINLIKKMKEWPKEIKERAIALLKSEYTYIKDEKSLN</sequence>
<protein>
    <submittedName>
        <fullName evidence="2">32026_t:CDS:1</fullName>
    </submittedName>
</protein>
<feature type="region of interest" description="Disordered" evidence="1">
    <location>
        <begin position="1"/>
        <end position="26"/>
    </location>
</feature>
<name>A0ABN7XD84_GIGMA</name>
<reference evidence="2 3" key="1">
    <citation type="submission" date="2021-06" db="EMBL/GenBank/DDBJ databases">
        <authorList>
            <person name="Kallberg Y."/>
            <person name="Tangrot J."/>
            <person name="Rosling A."/>
        </authorList>
    </citation>
    <scope>NUCLEOTIDE SEQUENCE [LARGE SCALE GENOMIC DNA]</scope>
    <source>
        <strain evidence="2 3">120-4 pot B 10/14</strain>
    </source>
</reference>
<feature type="non-terminal residue" evidence="2">
    <location>
        <position position="71"/>
    </location>
</feature>
<proteinExistence type="predicted"/>
<dbReference type="Proteomes" id="UP000789901">
    <property type="component" value="Unassembled WGS sequence"/>
</dbReference>
<accession>A0ABN7XD84</accession>
<keyword evidence="3" id="KW-1185">Reference proteome</keyword>